<evidence type="ECO:0000259" key="1">
    <source>
        <dbReference type="Pfam" id="PF01636"/>
    </source>
</evidence>
<evidence type="ECO:0000313" key="3">
    <source>
        <dbReference type="Proteomes" id="UP000270471"/>
    </source>
</evidence>
<organism evidence="2 3">
    <name type="scientific">Streptomyces shenzhenensis</name>
    <dbReference type="NCBI Taxonomy" id="943815"/>
    <lineage>
        <taxon>Bacteria</taxon>
        <taxon>Bacillati</taxon>
        <taxon>Actinomycetota</taxon>
        <taxon>Actinomycetes</taxon>
        <taxon>Kitasatosporales</taxon>
        <taxon>Streptomycetaceae</taxon>
        <taxon>Streptomyces</taxon>
    </lineage>
</organism>
<sequence length="200" mass="21143">MTTVAPPDPHRDRDHRLWRLGDDLAVRLPWATRTADALLRKEHTWVPGEPADRAEQFAEHFTAATARGLIADPDAVAAPGWTGPALWLHGDLHPANVLTADGTFCGVIDFGDLCAGDPACDLAASWVLLPAGAADRFHDTCRPAPDAAALRRARGWAVLQALSGILIGEACRSAPGTAASGTRDQDGSCARAAASISTWR</sequence>
<dbReference type="InterPro" id="IPR002575">
    <property type="entry name" value="Aminoglycoside_PTrfase"/>
</dbReference>
<dbReference type="AlphaFoldDB" id="A0A3M0I149"/>
<accession>A0A3M0I149</accession>
<feature type="domain" description="Aminoglycoside phosphotransferase" evidence="1">
    <location>
        <begin position="26"/>
        <end position="159"/>
    </location>
</feature>
<proteinExistence type="predicted"/>
<reference evidence="2 3" key="1">
    <citation type="submission" date="2017-11" db="EMBL/GenBank/DDBJ databases">
        <title>Draft genome of actinobacteria isolated from guarana (Paullinia cupana (Mart.) Ducke.</title>
        <authorList>
            <person name="Siqueira K.A."/>
            <person name="Liotti R.G."/>
            <person name="Mendes T.A.O."/>
            <person name="Soares M.A."/>
        </authorList>
    </citation>
    <scope>NUCLEOTIDE SEQUENCE [LARGE SCALE GENOMIC DNA]</scope>
    <source>
        <strain evidence="2 3">193</strain>
    </source>
</reference>
<dbReference type="EMBL" id="PENI01000022">
    <property type="protein sequence ID" value="RMB82525.1"/>
    <property type="molecule type" value="Genomic_DNA"/>
</dbReference>
<dbReference type="Proteomes" id="UP000270471">
    <property type="component" value="Unassembled WGS sequence"/>
</dbReference>
<dbReference type="SUPFAM" id="SSF56112">
    <property type="entry name" value="Protein kinase-like (PK-like)"/>
    <property type="match status" value="1"/>
</dbReference>
<dbReference type="Gene3D" id="3.90.1200.10">
    <property type="match status" value="1"/>
</dbReference>
<dbReference type="RefSeq" id="WP_121892744.1">
    <property type="nucleotide sequence ID" value="NZ_PENI01000022.1"/>
</dbReference>
<dbReference type="InterPro" id="IPR011009">
    <property type="entry name" value="Kinase-like_dom_sf"/>
</dbReference>
<name>A0A3M0I149_9ACTN</name>
<dbReference type="OrthoDB" id="9797603at2"/>
<protein>
    <recommendedName>
        <fullName evidence="1">Aminoglycoside phosphotransferase domain-containing protein</fullName>
    </recommendedName>
</protein>
<gene>
    <name evidence="2" type="ORF">CTZ28_29205</name>
</gene>
<keyword evidence="3" id="KW-1185">Reference proteome</keyword>
<comment type="caution">
    <text evidence="2">The sequence shown here is derived from an EMBL/GenBank/DDBJ whole genome shotgun (WGS) entry which is preliminary data.</text>
</comment>
<evidence type="ECO:0000313" key="2">
    <source>
        <dbReference type="EMBL" id="RMB82525.1"/>
    </source>
</evidence>
<dbReference type="Pfam" id="PF01636">
    <property type="entry name" value="APH"/>
    <property type="match status" value="1"/>
</dbReference>